<accession>A0A8J6TXQ5</accession>
<proteinExistence type="predicted"/>
<protein>
    <submittedName>
        <fullName evidence="1">DUF493 family protein</fullName>
    </submittedName>
</protein>
<dbReference type="InterPro" id="IPR007454">
    <property type="entry name" value="UPF0250_YbeD-like"/>
</dbReference>
<evidence type="ECO:0000313" key="2">
    <source>
        <dbReference type="Proteomes" id="UP000652681"/>
    </source>
</evidence>
<organism evidence="1 2">
    <name type="scientific">Taishania pollutisoli</name>
    <dbReference type="NCBI Taxonomy" id="2766479"/>
    <lineage>
        <taxon>Bacteria</taxon>
        <taxon>Pseudomonadati</taxon>
        <taxon>Bacteroidota</taxon>
        <taxon>Flavobacteriia</taxon>
        <taxon>Flavobacteriales</taxon>
        <taxon>Crocinitomicaceae</taxon>
        <taxon>Taishania</taxon>
    </lineage>
</organism>
<comment type="caution">
    <text evidence="1">The sequence shown here is derived from an EMBL/GenBank/DDBJ whole genome shotgun (WGS) entry which is preliminary data.</text>
</comment>
<gene>
    <name evidence="1" type="ORF">H9Y05_10330</name>
</gene>
<dbReference type="EMBL" id="JACVEL010000006">
    <property type="protein sequence ID" value="MBC9812866.1"/>
    <property type="molecule type" value="Genomic_DNA"/>
</dbReference>
<sequence>MEGVFDKLKAQLEQEEWPNVYLFKFIVPNDPEHIARVNSFFGAEAEIQSLPSRNGNFVSISVKEMMLDVDSIIAIYEESSKIKGLIAL</sequence>
<keyword evidence="2" id="KW-1185">Reference proteome</keyword>
<evidence type="ECO:0000313" key="1">
    <source>
        <dbReference type="EMBL" id="MBC9812866.1"/>
    </source>
</evidence>
<dbReference type="Gene3D" id="3.30.70.260">
    <property type="match status" value="1"/>
</dbReference>
<dbReference type="SUPFAM" id="SSF117991">
    <property type="entry name" value="YbeD/HP0495-like"/>
    <property type="match status" value="1"/>
</dbReference>
<name>A0A8J6TXQ5_9FLAO</name>
<dbReference type="InterPro" id="IPR027471">
    <property type="entry name" value="YbeD-like_sf"/>
</dbReference>
<dbReference type="AlphaFoldDB" id="A0A8J6TXQ5"/>
<dbReference type="Proteomes" id="UP000652681">
    <property type="component" value="Unassembled WGS sequence"/>
</dbReference>
<dbReference type="Pfam" id="PF04359">
    <property type="entry name" value="DUF493"/>
    <property type="match status" value="1"/>
</dbReference>
<reference evidence="1" key="1">
    <citation type="submission" date="2020-09" db="EMBL/GenBank/DDBJ databases">
        <title>Taishania pollutisoli gen. nov., sp. nov., Isolated from Tetrabromobisphenol A-Contaminated Soil.</title>
        <authorList>
            <person name="Chen Q."/>
        </authorList>
    </citation>
    <scope>NUCLEOTIDE SEQUENCE</scope>
    <source>
        <strain evidence="1">CZZ-1</strain>
    </source>
</reference>
<dbReference type="RefSeq" id="WP_163491651.1">
    <property type="nucleotide sequence ID" value="NZ_JACVEL010000006.1"/>
</dbReference>